<dbReference type="GO" id="GO:0015095">
    <property type="term" value="F:magnesium ion transmembrane transporter activity"/>
    <property type="evidence" value="ECO:0007669"/>
    <property type="project" value="TreeGrafter"/>
</dbReference>
<evidence type="ECO:0000256" key="1">
    <source>
        <dbReference type="ARBA" id="ARBA00004651"/>
    </source>
</evidence>
<dbReference type="SUPFAM" id="SSF143865">
    <property type="entry name" value="CorA soluble domain-like"/>
    <property type="match status" value="1"/>
</dbReference>
<dbReference type="EMBL" id="ADJX01000002">
    <property type="protein sequence ID" value="OSL50501.1"/>
    <property type="molecule type" value="Genomic_DNA"/>
</dbReference>
<keyword evidence="4 11" id="KW-1003">Cell membrane</keyword>
<dbReference type="NCBIfam" id="NF007092">
    <property type="entry name" value="PRK09546.1"/>
    <property type="match status" value="1"/>
</dbReference>
<evidence type="ECO:0000256" key="10">
    <source>
        <dbReference type="ARBA" id="ARBA00023136"/>
    </source>
</evidence>
<dbReference type="GO" id="GO:0005886">
    <property type="term" value="C:plasma membrane"/>
    <property type="evidence" value="ECO:0007669"/>
    <property type="project" value="UniProtKB-SubCell"/>
</dbReference>
<comment type="caution">
    <text evidence="12">The sequence shown here is derived from an EMBL/GenBank/DDBJ whole genome shotgun (WGS) entry which is preliminary data.</text>
</comment>
<sequence length="332" mass="37167">MMEATVEVIKGADVNVPDAVFAWILDGKGGVKPLENTDEIDEAHPCWLHLNYVHHDSAQWLATTPLLPNNVRDALAGESTRPRVSRLGEGTLITLRCINGSTDERPDQLVAMRVYMDGRLIVSTRQRKVLALDDVVSDLEEGTGPTDCGGWLVDVCDALTDHSSEFIEQLHDKIIDLEDNLLDQQIPPRGFLALLRKQLIVMRRYMAPQRDVYARLASERLPWMNDDQRRRMQDIADRLGRGLDEIDACIARTGVMADEIAQVMQENLARRTYTMSLMAMVFLPSTFLTGLFGVNLGGIPGGGWQFGFSLFCILLVVLIGGVALWLHRSKWL</sequence>
<dbReference type="PANTHER" id="PTHR46494:SF3">
    <property type="entry name" value="ZINC TRANSPORT PROTEIN ZNTB"/>
    <property type="match status" value="1"/>
</dbReference>
<protein>
    <recommendedName>
        <fullName evidence="11">Zinc transport protein ZntB</fullName>
    </recommendedName>
</protein>
<evidence type="ECO:0000256" key="7">
    <source>
        <dbReference type="ARBA" id="ARBA00022833"/>
    </source>
</evidence>
<dbReference type="GO" id="GO:0000287">
    <property type="term" value="F:magnesium ion binding"/>
    <property type="evidence" value="ECO:0007669"/>
    <property type="project" value="TreeGrafter"/>
</dbReference>
<dbReference type="InterPro" id="IPR002523">
    <property type="entry name" value="MgTranspt_CorA/ZnTranspt_ZntB"/>
</dbReference>
<dbReference type="GO" id="GO:0015087">
    <property type="term" value="F:cobalt ion transmembrane transporter activity"/>
    <property type="evidence" value="ECO:0007669"/>
    <property type="project" value="TreeGrafter"/>
</dbReference>
<reference evidence="12 13" key="1">
    <citation type="submission" date="2010-04" db="EMBL/GenBank/DDBJ databases">
        <title>The Genome Sequence of Escherichia coli H605.</title>
        <authorList>
            <consortium name="The Broad Institute Genome Sequencing Platform"/>
            <consortium name="The Broad Institute Genome Sequencing Center for Infectious Disease"/>
            <person name="Feldgarden M."/>
            <person name="Gordon D.M."/>
            <person name="Johnson J.R."/>
            <person name="Johnston B.D."/>
            <person name="Young S."/>
            <person name="Zeng Q."/>
            <person name="Koehrsen M."/>
            <person name="Alvarado L."/>
            <person name="Berlin A.M."/>
            <person name="Borenstein D."/>
            <person name="Chapman S.B."/>
            <person name="Chen Z."/>
            <person name="Engels R."/>
            <person name="Freedman E."/>
            <person name="Gellesch M."/>
            <person name="Goldberg J."/>
            <person name="Griggs A."/>
            <person name="Gujja S."/>
            <person name="Heilman E.R."/>
            <person name="Heiman D.I."/>
            <person name="Hepburn T.A."/>
            <person name="Howarth C."/>
            <person name="Jen D."/>
            <person name="Larson L."/>
            <person name="Mehta T."/>
            <person name="Park D."/>
            <person name="Pearson M."/>
            <person name="Richards J."/>
            <person name="Roberts A."/>
            <person name="Saif S."/>
            <person name="Shea T.D."/>
            <person name="Shenoy N."/>
            <person name="Sisk P."/>
            <person name="Stolte C."/>
            <person name="Sykes S.N."/>
            <person name="Walk T."/>
            <person name="White J."/>
            <person name="Yandava C."/>
            <person name="Haas B."/>
            <person name="Henn M.R."/>
            <person name="Nusbaum C."/>
            <person name="Birren B."/>
        </authorList>
    </citation>
    <scope>NUCLEOTIDE SEQUENCE [LARGE SCALE GENOMIC DNA]</scope>
    <source>
        <strain evidence="12 13">H605</strain>
    </source>
</reference>
<comment type="catalytic activity">
    <reaction evidence="11">
        <text>Zn(2+)(out) + H(+)(out) = Zn(2+)(in) + H(+)(in)</text>
        <dbReference type="Rhea" id="RHEA:71195"/>
        <dbReference type="ChEBI" id="CHEBI:15378"/>
        <dbReference type="ChEBI" id="CHEBI:29105"/>
    </reaction>
</comment>
<dbReference type="FunFam" id="1.20.58.340:FF:000002">
    <property type="entry name" value="Zinc transport protein ZntB"/>
    <property type="match status" value="1"/>
</dbReference>
<dbReference type="SUPFAM" id="SSF144083">
    <property type="entry name" value="Magnesium transport protein CorA, transmembrane region"/>
    <property type="match status" value="1"/>
</dbReference>
<evidence type="ECO:0000256" key="2">
    <source>
        <dbReference type="ARBA" id="ARBA00009765"/>
    </source>
</evidence>
<keyword evidence="5 11" id="KW-0997">Cell inner membrane</keyword>
<keyword evidence="9 11" id="KW-0406">Ion transport</keyword>
<dbReference type="InterPro" id="IPR045863">
    <property type="entry name" value="CorA_TM1_TM2"/>
</dbReference>
<keyword evidence="3 11" id="KW-0813">Transport</keyword>
<evidence type="ECO:0000256" key="11">
    <source>
        <dbReference type="HAMAP-Rule" id="MF_01565"/>
    </source>
</evidence>
<comment type="similarity">
    <text evidence="2 11">Belongs to the CorA metal ion transporter (MIT) (TC 1.A.35) family.</text>
</comment>
<dbReference type="Gene3D" id="3.30.460.20">
    <property type="entry name" value="CorA soluble domain-like"/>
    <property type="match status" value="1"/>
</dbReference>
<dbReference type="Proteomes" id="UP000243401">
    <property type="component" value="Unassembled WGS sequence"/>
</dbReference>
<feature type="transmembrane region" description="Helical" evidence="11">
    <location>
        <begin position="306"/>
        <end position="326"/>
    </location>
</feature>
<keyword evidence="8 11" id="KW-1133">Transmembrane helix</keyword>
<keyword evidence="7 11" id="KW-0862">Zinc</keyword>
<accession>A0AAJ3P2C5</accession>
<evidence type="ECO:0000256" key="5">
    <source>
        <dbReference type="ARBA" id="ARBA00022519"/>
    </source>
</evidence>
<dbReference type="HAMAP" id="MF_01565">
    <property type="entry name" value="ZntB"/>
    <property type="match status" value="1"/>
</dbReference>
<dbReference type="InterPro" id="IPR023714">
    <property type="entry name" value="Zn_transp_ZntB"/>
</dbReference>
<organism evidence="12 13">
    <name type="scientific">Escherichia coli H605</name>
    <dbReference type="NCBI Taxonomy" id="656410"/>
    <lineage>
        <taxon>Bacteria</taxon>
        <taxon>Pseudomonadati</taxon>
        <taxon>Pseudomonadota</taxon>
        <taxon>Gammaproteobacteria</taxon>
        <taxon>Enterobacterales</taxon>
        <taxon>Enterobacteriaceae</taxon>
        <taxon>Escherichia</taxon>
    </lineage>
</organism>
<evidence type="ECO:0000313" key="12">
    <source>
        <dbReference type="EMBL" id="OSL50501.1"/>
    </source>
</evidence>
<dbReference type="Gene3D" id="1.20.58.340">
    <property type="entry name" value="Magnesium transport protein CorA, transmembrane region"/>
    <property type="match status" value="2"/>
</dbReference>
<evidence type="ECO:0000313" key="13">
    <source>
        <dbReference type="Proteomes" id="UP000243401"/>
    </source>
</evidence>
<evidence type="ECO:0000256" key="6">
    <source>
        <dbReference type="ARBA" id="ARBA00022692"/>
    </source>
</evidence>
<dbReference type="CDD" id="cd12833">
    <property type="entry name" value="ZntB-like_1"/>
    <property type="match status" value="1"/>
</dbReference>
<dbReference type="InterPro" id="IPR045861">
    <property type="entry name" value="CorA_cytoplasmic_dom"/>
</dbReference>
<dbReference type="GO" id="GO:0050897">
    <property type="term" value="F:cobalt ion binding"/>
    <property type="evidence" value="ECO:0007669"/>
    <property type="project" value="TreeGrafter"/>
</dbReference>
<evidence type="ECO:0000256" key="4">
    <source>
        <dbReference type="ARBA" id="ARBA00022475"/>
    </source>
</evidence>
<gene>
    <name evidence="11" type="primary">zntB</name>
    <name evidence="12" type="ORF">EATG_01375</name>
</gene>
<dbReference type="FunFam" id="1.20.58.340:FF:000003">
    <property type="entry name" value="Zinc transport protein ZntB"/>
    <property type="match status" value="1"/>
</dbReference>
<feature type="transmembrane region" description="Helical" evidence="11">
    <location>
        <begin position="273"/>
        <end position="294"/>
    </location>
</feature>
<comment type="function">
    <text evidence="11">Zinc transporter. Acts as a Zn(2+):proton symporter, which likely mediates zinc ion uptake.</text>
</comment>
<dbReference type="AlphaFoldDB" id="A0AAJ3P2C5"/>
<dbReference type="GO" id="GO:0005385">
    <property type="term" value="F:zinc ion transmembrane transporter activity"/>
    <property type="evidence" value="ECO:0007669"/>
    <property type="project" value="UniProtKB-UniRule"/>
</dbReference>
<comment type="subcellular location">
    <subcellularLocation>
        <location evidence="11">Cell inner membrane</location>
        <topology evidence="11">Multi-pass membrane protein</topology>
    </subcellularLocation>
    <subcellularLocation>
        <location evidence="1">Cell membrane</location>
        <topology evidence="1">Multi-pass membrane protein</topology>
    </subcellularLocation>
</comment>
<name>A0AAJ3P2C5_ECOLX</name>
<keyword evidence="6 11" id="KW-0812">Transmembrane</keyword>
<evidence type="ECO:0000256" key="3">
    <source>
        <dbReference type="ARBA" id="ARBA00022448"/>
    </source>
</evidence>
<dbReference type="PANTHER" id="PTHR46494">
    <property type="entry name" value="CORA FAMILY METAL ION TRANSPORTER (EUROFUNG)"/>
    <property type="match status" value="1"/>
</dbReference>
<evidence type="ECO:0000256" key="9">
    <source>
        <dbReference type="ARBA" id="ARBA00023065"/>
    </source>
</evidence>
<proteinExistence type="inferred from homology"/>
<dbReference type="Pfam" id="PF01544">
    <property type="entry name" value="CorA"/>
    <property type="match status" value="1"/>
</dbReference>
<keyword evidence="10 11" id="KW-0472">Membrane</keyword>
<evidence type="ECO:0000256" key="8">
    <source>
        <dbReference type="ARBA" id="ARBA00022989"/>
    </source>
</evidence>